<evidence type="ECO:0000256" key="2">
    <source>
        <dbReference type="ARBA" id="ARBA00022723"/>
    </source>
</evidence>
<keyword evidence="2 6" id="KW-0479">Metal-binding</keyword>
<dbReference type="SUPFAM" id="SSF56420">
    <property type="entry name" value="Peptide deformylase"/>
    <property type="match status" value="1"/>
</dbReference>
<keyword evidence="4 6" id="KW-0648">Protein biosynthesis</keyword>
<dbReference type="PANTHER" id="PTHR10458:SF2">
    <property type="entry name" value="PEPTIDE DEFORMYLASE, MITOCHONDRIAL"/>
    <property type="match status" value="1"/>
</dbReference>
<evidence type="ECO:0000256" key="6">
    <source>
        <dbReference type="HAMAP-Rule" id="MF_00163"/>
    </source>
</evidence>
<comment type="function">
    <text evidence="6">Removes the formyl group from the N-terminal Met of newly synthesized proteins. Requires at least a dipeptide for an efficient rate of reaction. N-terminal L-methionine is a prerequisite for activity but the enzyme has broad specificity at other positions.</text>
</comment>
<proteinExistence type="inferred from homology"/>
<evidence type="ECO:0000256" key="5">
    <source>
        <dbReference type="ARBA" id="ARBA00023004"/>
    </source>
</evidence>
<dbReference type="EC" id="3.5.1.88" evidence="6"/>
<dbReference type="EMBL" id="FOZN01000004">
    <property type="protein sequence ID" value="SFS19116.1"/>
    <property type="molecule type" value="Genomic_DNA"/>
</dbReference>
<dbReference type="CDD" id="cd00487">
    <property type="entry name" value="Pep_deformylase"/>
    <property type="match status" value="1"/>
</dbReference>
<evidence type="ECO:0000313" key="7">
    <source>
        <dbReference type="EMBL" id="SFS19116.1"/>
    </source>
</evidence>
<feature type="binding site" evidence="6">
    <location>
        <position position="154"/>
    </location>
    <ligand>
        <name>Fe cation</name>
        <dbReference type="ChEBI" id="CHEBI:24875"/>
    </ligand>
</feature>
<dbReference type="GO" id="GO:0006412">
    <property type="term" value="P:translation"/>
    <property type="evidence" value="ECO:0007669"/>
    <property type="project" value="UniProtKB-UniRule"/>
</dbReference>
<feature type="binding site" evidence="6">
    <location>
        <position position="158"/>
    </location>
    <ligand>
        <name>Fe cation</name>
        <dbReference type="ChEBI" id="CHEBI:24875"/>
    </ligand>
</feature>
<comment type="caution">
    <text evidence="7">The sequence shown here is derived from an EMBL/GenBank/DDBJ whole genome shotgun (WGS) entry which is preliminary data.</text>
</comment>
<dbReference type="Pfam" id="PF01327">
    <property type="entry name" value="Pep_deformylase"/>
    <property type="match status" value="1"/>
</dbReference>
<dbReference type="HAMAP" id="MF_00163">
    <property type="entry name" value="Pep_deformylase"/>
    <property type="match status" value="1"/>
</dbReference>
<dbReference type="PRINTS" id="PR01576">
    <property type="entry name" value="PDEFORMYLASE"/>
</dbReference>
<keyword evidence="5 6" id="KW-0408">Iron</keyword>
<comment type="cofactor">
    <cofactor evidence="6">
        <name>Fe(2+)</name>
        <dbReference type="ChEBI" id="CHEBI:29033"/>
    </cofactor>
    <text evidence="6">Binds 1 Fe(2+) ion.</text>
</comment>
<feature type="active site" evidence="6">
    <location>
        <position position="155"/>
    </location>
</feature>
<sequence>MKTVLCTVIDTLEDMTVLPICITGEPVLHQAAEPVVAFDAELATLVADMFETMEAAPGVGLAAPQIGIGRRLFVYDWTDAEGTRTRGVAANPQLWVSPPPLGIPDEEDEEGCLSIPGERFALKRSDRAILRAQDEHGEHYELEASGWLARILQHEYDHLDGVLYADRLDAFGTKGVQKAVKKNKWGVPGLSWMPGVDDLED</sequence>
<dbReference type="InterPro" id="IPR023635">
    <property type="entry name" value="Peptide_deformylase"/>
</dbReference>
<dbReference type="AlphaFoldDB" id="A0AA94HQA4"/>
<evidence type="ECO:0000313" key="8">
    <source>
        <dbReference type="Proteomes" id="UP000198506"/>
    </source>
</evidence>
<accession>A0AA94HQA4</accession>
<dbReference type="Proteomes" id="UP000198506">
    <property type="component" value="Unassembled WGS sequence"/>
</dbReference>
<feature type="binding site" evidence="6">
    <location>
        <position position="112"/>
    </location>
    <ligand>
        <name>Fe cation</name>
        <dbReference type="ChEBI" id="CHEBI:24875"/>
    </ligand>
</feature>
<evidence type="ECO:0000256" key="4">
    <source>
        <dbReference type="ARBA" id="ARBA00022917"/>
    </source>
</evidence>
<comment type="similarity">
    <text evidence="1 6">Belongs to the polypeptide deformylase family.</text>
</comment>
<protein>
    <recommendedName>
        <fullName evidence="6">Peptide deformylase</fullName>
        <shortName evidence="6">PDF</shortName>
        <ecNumber evidence="6">3.5.1.88</ecNumber>
    </recommendedName>
    <alternativeName>
        <fullName evidence="6">Polypeptide deformylase</fullName>
    </alternativeName>
</protein>
<evidence type="ECO:0000256" key="1">
    <source>
        <dbReference type="ARBA" id="ARBA00010759"/>
    </source>
</evidence>
<name>A0AA94HQA4_9MICO</name>
<dbReference type="GO" id="GO:0042586">
    <property type="term" value="F:peptide deformylase activity"/>
    <property type="evidence" value="ECO:0007669"/>
    <property type="project" value="UniProtKB-UniRule"/>
</dbReference>
<dbReference type="PIRSF" id="PIRSF004749">
    <property type="entry name" value="Pep_def"/>
    <property type="match status" value="1"/>
</dbReference>
<dbReference type="InterPro" id="IPR036821">
    <property type="entry name" value="Peptide_deformylase_sf"/>
</dbReference>
<dbReference type="GO" id="GO:0046872">
    <property type="term" value="F:metal ion binding"/>
    <property type="evidence" value="ECO:0007669"/>
    <property type="project" value="UniProtKB-KW"/>
</dbReference>
<organism evidence="7 8">
    <name type="scientific">Agrococcus baldri</name>
    <dbReference type="NCBI Taxonomy" id="153730"/>
    <lineage>
        <taxon>Bacteria</taxon>
        <taxon>Bacillati</taxon>
        <taxon>Actinomycetota</taxon>
        <taxon>Actinomycetes</taxon>
        <taxon>Micrococcales</taxon>
        <taxon>Microbacteriaceae</taxon>
        <taxon>Agrococcus</taxon>
    </lineage>
</organism>
<keyword evidence="8" id="KW-1185">Reference proteome</keyword>
<comment type="catalytic activity">
    <reaction evidence="6">
        <text>N-terminal N-formyl-L-methionyl-[peptide] + H2O = N-terminal L-methionyl-[peptide] + formate</text>
        <dbReference type="Rhea" id="RHEA:24420"/>
        <dbReference type="Rhea" id="RHEA-COMP:10639"/>
        <dbReference type="Rhea" id="RHEA-COMP:10640"/>
        <dbReference type="ChEBI" id="CHEBI:15377"/>
        <dbReference type="ChEBI" id="CHEBI:15740"/>
        <dbReference type="ChEBI" id="CHEBI:49298"/>
        <dbReference type="ChEBI" id="CHEBI:64731"/>
        <dbReference type="EC" id="3.5.1.88"/>
    </reaction>
</comment>
<evidence type="ECO:0000256" key="3">
    <source>
        <dbReference type="ARBA" id="ARBA00022801"/>
    </source>
</evidence>
<dbReference type="Gene3D" id="3.90.45.10">
    <property type="entry name" value="Peptide deformylase"/>
    <property type="match status" value="1"/>
</dbReference>
<reference evidence="7 8" key="1">
    <citation type="submission" date="2016-10" db="EMBL/GenBank/DDBJ databases">
        <authorList>
            <person name="Varghese N."/>
            <person name="Submissions S."/>
        </authorList>
    </citation>
    <scope>NUCLEOTIDE SEQUENCE [LARGE SCALE GENOMIC DNA]</scope>
    <source>
        <strain evidence="7 8">IAM 15147</strain>
    </source>
</reference>
<keyword evidence="3 6" id="KW-0378">Hydrolase</keyword>
<dbReference type="NCBIfam" id="NF001159">
    <property type="entry name" value="PRK00150.1-3"/>
    <property type="match status" value="1"/>
</dbReference>
<dbReference type="PANTHER" id="PTHR10458">
    <property type="entry name" value="PEPTIDE DEFORMYLASE"/>
    <property type="match status" value="1"/>
</dbReference>
<gene>
    <name evidence="6" type="primary">def</name>
    <name evidence="7" type="ORF">SAMN04487783_2828</name>
</gene>
<dbReference type="NCBIfam" id="TIGR00079">
    <property type="entry name" value="pept_deformyl"/>
    <property type="match status" value="1"/>
</dbReference>